<dbReference type="Pfam" id="PF04773">
    <property type="entry name" value="FecR"/>
    <property type="match status" value="1"/>
</dbReference>
<evidence type="ECO:0000313" key="4">
    <source>
        <dbReference type="Proteomes" id="UP000647339"/>
    </source>
</evidence>
<comment type="caution">
    <text evidence="3">The sequence shown here is derived from an EMBL/GenBank/DDBJ whole genome shotgun (WGS) entry which is preliminary data.</text>
</comment>
<dbReference type="PANTHER" id="PTHR30273">
    <property type="entry name" value="PERIPLASMIC SIGNAL SENSOR AND SIGMA FACTOR ACTIVATOR FECR-RELATED"/>
    <property type="match status" value="1"/>
</dbReference>
<dbReference type="InterPro" id="IPR032508">
    <property type="entry name" value="FecR_C"/>
</dbReference>
<dbReference type="Pfam" id="PF16344">
    <property type="entry name" value="FecR_C"/>
    <property type="match status" value="1"/>
</dbReference>
<dbReference type="Proteomes" id="UP000647339">
    <property type="component" value="Unassembled WGS sequence"/>
</dbReference>
<reference evidence="4" key="1">
    <citation type="journal article" date="2019" name="Int. J. Syst. Evol. Microbiol.">
        <title>The Global Catalogue of Microorganisms (GCM) 10K type strain sequencing project: providing services to taxonomists for standard genome sequencing and annotation.</title>
        <authorList>
            <consortium name="The Broad Institute Genomics Platform"/>
            <consortium name="The Broad Institute Genome Sequencing Center for Infectious Disease"/>
            <person name="Wu L."/>
            <person name="Ma J."/>
        </authorList>
    </citation>
    <scope>NUCLEOTIDE SEQUENCE [LARGE SCALE GENOMIC DNA]</scope>
    <source>
        <strain evidence="4">CGMCC 1.15407</strain>
    </source>
</reference>
<dbReference type="RefSeq" id="WP_137404475.1">
    <property type="nucleotide sequence ID" value="NZ_BMIU01000004.1"/>
</dbReference>
<dbReference type="PIRSF" id="PIRSF018266">
    <property type="entry name" value="FecR"/>
    <property type="match status" value="1"/>
</dbReference>
<proteinExistence type="predicted"/>
<dbReference type="Gene3D" id="2.60.120.1440">
    <property type="match status" value="1"/>
</dbReference>
<sequence>MKYSQYDIEDFLNDEFFIRWVKRPSDETDHFWLKWIAEHPEKTQIIQKAKEIILFVDYKENHSLSDKAYTDLYENIIAESRPKDFRSGNDFEWKGWHKVAAILFVMFSSVYCFKYYLEGDGHISNSEEVMVVKCNPAGQKSSFRLPDGTVVHLNASSKLSYPETFTGDVRRVTVEGEAYFEVKKDSVRPFVVDLGEEEVRVTGTSFNLCSYKGFLSVALIEGGVTYVSQEGDMEQLKPNEMLTKVPHGTMTKGQFDPLEICGWKDKYLIFKDAPFDKVIMKLERWYGVKISSKHSMPADWSYSGAYHDKSLEYVLEGIGIASEFAYAMEGKNITIYNPKQH</sequence>
<organism evidence="3 4">
    <name type="scientific">Echinicola rosea</name>
    <dbReference type="NCBI Taxonomy" id="1807691"/>
    <lineage>
        <taxon>Bacteria</taxon>
        <taxon>Pseudomonadati</taxon>
        <taxon>Bacteroidota</taxon>
        <taxon>Cytophagia</taxon>
        <taxon>Cytophagales</taxon>
        <taxon>Cyclobacteriaceae</taxon>
        <taxon>Echinicola</taxon>
    </lineage>
</organism>
<dbReference type="Gene3D" id="3.55.50.30">
    <property type="match status" value="1"/>
</dbReference>
<evidence type="ECO:0000313" key="3">
    <source>
        <dbReference type="EMBL" id="GGF25138.1"/>
    </source>
</evidence>
<protein>
    <submittedName>
        <fullName evidence="3">Anti-sigma factor</fullName>
    </submittedName>
</protein>
<accession>A0ABQ1UR27</accession>
<dbReference type="InterPro" id="IPR012373">
    <property type="entry name" value="Ferrdict_sens_TM"/>
</dbReference>
<feature type="domain" description="FecR protein" evidence="1">
    <location>
        <begin position="137"/>
        <end position="224"/>
    </location>
</feature>
<dbReference type="EMBL" id="BMIU01000004">
    <property type="protein sequence ID" value="GGF25138.1"/>
    <property type="molecule type" value="Genomic_DNA"/>
</dbReference>
<feature type="domain" description="Protein FecR C-terminal" evidence="2">
    <location>
        <begin position="267"/>
        <end position="335"/>
    </location>
</feature>
<keyword evidence="4" id="KW-1185">Reference proteome</keyword>
<dbReference type="InterPro" id="IPR006860">
    <property type="entry name" value="FecR"/>
</dbReference>
<dbReference type="PANTHER" id="PTHR30273:SF2">
    <property type="entry name" value="PROTEIN FECR"/>
    <property type="match status" value="1"/>
</dbReference>
<gene>
    <name evidence="3" type="ORF">GCM10011339_11560</name>
</gene>
<evidence type="ECO:0000259" key="2">
    <source>
        <dbReference type="Pfam" id="PF16344"/>
    </source>
</evidence>
<evidence type="ECO:0000259" key="1">
    <source>
        <dbReference type="Pfam" id="PF04773"/>
    </source>
</evidence>
<name>A0ABQ1UR27_9BACT</name>